<name>A0A1G1ZT56_9BACT</name>
<dbReference type="InterPro" id="IPR045584">
    <property type="entry name" value="Pilin-like"/>
</dbReference>
<dbReference type="Proteomes" id="UP000176284">
    <property type="component" value="Unassembled WGS sequence"/>
</dbReference>
<keyword evidence="1" id="KW-1133">Transmembrane helix</keyword>
<gene>
    <name evidence="2" type="ORF">A3H63_01465</name>
</gene>
<reference evidence="2 3" key="1">
    <citation type="journal article" date="2016" name="Nat. Commun.">
        <title>Thousands of microbial genomes shed light on interconnected biogeochemical processes in an aquifer system.</title>
        <authorList>
            <person name="Anantharaman K."/>
            <person name="Brown C.T."/>
            <person name="Hug L.A."/>
            <person name="Sharon I."/>
            <person name="Castelle C.J."/>
            <person name="Probst A.J."/>
            <person name="Thomas B.C."/>
            <person name="Singh A."/>
            <person name="Wilkins M.J."/>
            <person name="Karaoz U."/>
            <person name="Brodie E.L."/>
            <person name="Williams K.H."/>
            <person name="Hubbard S.S."/>
            <person name="Banfield J.F."/>
        </authorList>
    </citation>
    <scope>NUCLEOTIDE SEQUENCE [LARGE SCALE GENOMIC DNA]</scope>
</reference>
<dbReference type="NCBIfam" id="TIGR02532">
    <property type="entry name" value="IV_pilin_GFxxxE"/>
    <property type="match status" value="1"/>
</dbReference>
<dbReference type="Pfam" id="PF07963">
    <property type="entry name" value="N_methyl"/>
    <property type="match status" value="1"/>
</dbReference>
<dbReference type="STRING" id="1798410.A3H63_01465"/>
<evidence type="ECO:0000313" key="2">
    <source>
        <dbReference type="EMBL" id="OGY67744.1"/>
    </source>
</evidence>
<dbReference type="InterPro" id="IPR012902">
    <property type="entry name" value="N_methyl_site"/>
</dbReference>
<accession>A0A1G1ZT56</accession>
<evidence type="ECO:0000313" key="3">
    <source>
        <dbReference type="Proteomes" id="UP000176284"/>
    </source>
</evidence>
<sequence>MKRAGFTLAELVIVIGITGIIAVAAYVALPYGLRSANTLDIAANELADRLRDAQVKASAQEEGSKWGLHLDAVNGAADTYIVFYGNDYVGGTLAITVTLPVIVQFSDPAQGGTKDIIFSKITGYPNAAATIILSLVNDPATVRTITISRVGVINISKN</sequence>
<proteinExistence type="predicted"/>
<organism evidence="2 3">
    <name type="scientific">Candidatus Harrisonbacteria bacterium RIFCSPLOWO2_02_FULL_45_10c</name>
    <dbReference type="NCBI Taxonomy" id="1798410"/>
    <lineage>
        <taxon>Bacteria</taxon>
        <taxon>Candidatus Harrisoniibacteriota</taxon>
    </lineage>
</organism>
<comment type="caution">
    <text evidence="2">The sequence shown here is derived from an EMBL/GenBank/DDBJ whole genome shotgun (WGS) entry which is preliminary data.</text>
</comment>
<keyword evidence="1" id="KW-0812">Transmembrane</keyword>
<evidence type="ECO:0000256" key="1">
    <source>
        <dbReference type="SAM" id="Phobius"/>
    </source>
</evidence>
<dbReference type="EMBL" id="MHJM01000019">
    <property type="protein sequence ID" value="OGY67744.1"/>
    <property type="molecule type" value="Genomic_DNA"/>
</dbReference>
<feature type="transmembrane region" description="Helical" evidence="1">
    <location>
        <begin position="6"/>
        <end position="29"/>
    </location>
</feature>
<evidence type="ECO:0008006" key="4">
    <source>
        <dbReference type="Google" id="ProtNLM"/>
    </source>
</evidence>
<dbReference type="SUPFAM" id="SSF54523">
    <property type="entry name" value="Pili subunits"/>
    <property type="match status" value="1"/>
</dbReference>
<keyword evidence="1" id="KW-0472">Membrane</keyword>
<dbReference type="AlphaFoldDB" id="A0A1G1ZT56"/>
<protein>
    <recommendedName>
        <fullName evidence="4">General secretion pathway GspH domain-containing protein</fullName>
    </recommendedName>
</protein>